<dbReference type="GO" id="GO:0003964">
    <property type="term" value="F:RNA-directed DNA polymerase activity"/>
    <property type="evidence" value="ECO:0007669"/>
    <property type="project" value="UniProtKB-KW"/>
</dbReference>
<accession>A0AAV4J1J1</accession>
<keyword evidence="2" id="KW-0695">RNA-directed DNA polymerase</keyword>
<evidence type="ECO:0000259" key="1">
    <source>
        <dbReference type="Pfam" id="PF00078"/>
    </source>
</evidence>
<organism evidence="2 3">
    <name type="scientific">Elysia marginata</name>
    <dbReference type="NCBI Taxonomy" id="1093978"/>
    <lineage>
        <taxon>Eukaryota</taxon>
        <taxon>Metazoa</taxon>
        <taxon>Spiralia</taxon>
        <taxon>Lophotrochozoa</taxon>
        <taxon>Mollusca</taxon>
        <taxon>Gastropoda</taxon>
        <taxon>Heterobranchia</taxon>
        <taxon>Euthyneura</taxon>
        <taxon>Panpulmonata</taxon>
        <taxon>Sacoglossa</taxon>
        <taxon>Placobranchoidea</taxon>
        <taxon>Plakobranchidae</taxon>
        <taxon>Elysia</taxon>
    </lineage>
</organism>
<dbReference type="InterPro" id="IPR000477">
    <property type="entry name" value="RT_dom"/>
</dbReference>
<sequence length="199" mass="23080">MPISLISCIGKLAERVENNRLYWYLEKSKTLNQHQAGFRKGGCTEDQLFKLTQDIQVNFQEGKSTVTIFLDLQQSYDRVWRKGLLKKMTNLRVHGKIYKWIKSFLIDRNIETKISNAFSSREVLEERPPIGGFMSELHSSLFLVFSNGVTVTLKAEKTLYADNLALWQTHTKAAVSVAKLNCDLEKVNNYCQKWKPHYE</sequence>
<gene>
    <name evidence="2" type="ORF">ElyMa_001478100</name>
</gene>
<protein>
    <submittedName>
        <fullName evidence="2">RNA-directed DNA polymerase from</fullName>
    </submittedName>
</protein>
<dbReference type="Pfam" id="PF00078">
    <property type="entry name" value="RVT_1"/>
    <property type="match status" value="1"/>
</dbReference>
<dbReference type="EMBL" id="BMAT01002918">
    <property type="protein sequence ID" value="GFS16664.1"/>
    <property type="molecule type" value="Genomic_DNA"/>
</dbReference>
<evidence type="ECO:0000313" key="2">
    <source>
        <dbReference type="EMBL" id="GFS16664.1"/>
    </source>
</evidence>
<dbReference type="Proteomes" id="UP000762676">
    <property type="component" value="Unassembled WGS sequence"/>
</dbReference>
<feature type="domain" description="Reverse transcriptase" evidence="1">
    <location>
        <begin position="2"/>
        <end position="195"/>
    </location>
</feature>
<evidence type="ECO:0000313" key="3">
    <source>
        <dbReference type="Proteomes" id="UP000762676"/>
    </source>
</evidence>
<dbReference type="PANTHER" id="PTHR19446">
    <property type="entry name" value="REVERSE TRANSCRIPTASES"/>
    <property type="match status" value="1"/>
</dbReference>
<comment type="caution">
    <text evidence="2">The sequence shown here is derived from an EMBL/GenBank/DDBJ whole genome shotgun (WGS) entry which is preliminary data.</text>
</comment>
<keyword evidence="2" id="KW-0808">Transferase</keyword>
<keyword evidence="3" id="KW-1185">Reference proteome</keyword>
<dbReference type="AlphaFoldDB" id="A0AAV4J1J1"/>
<keyword evidence="2" id="KW-0548">Nucleotidyltransferase</keyword>
<proteinExistence type="predicted"/>
<reference evidence="2 3" key="1">
    <citation type="journal article" date="2021" name="Elife">
        <title>Chloroplast acquisition without the gene transfer in kleptoplastic sea slugs, Plakobranchus ocellatus.</title>
        <authorList>
            <person name="Maeda T."/>
            <person name="Takahashi S."/>
            <person name="Yoshida T."/>
            <person name="Shimamura S."/>
            <person name="Takaki Y."/>
            <person name="Nagai Y."/>
            <person name="Toyoda A."/>
            <person name="Suzuki Y."/>
            <person name="Arimoto A."/>
            <person name="Ishii H."/>
            <person name="Satoh N."/>
            <person name="Nishiyama T."/>
            <person name="Hasebe M."/>
            <person name="Maruyama T."/>
            <person name="Minagawa J."/>
            <person name="Obokata J."/>
            <person name="Shigenobu S."/>
        </authorList>
    </citation>
    <scope>NUCLEOTIDE SEQUENCE [LARGE SCALE GENOMIC DNA]</scope>
</reference>
<name>A0AAV4J1J1_9GAST</name>